<keyword evidence="6" id="KW-0508">mRNA splicing</keyword>
<dbReference type="SUPFAM" id="SSF54928">
    <property type="entry name" value="RNA-binding domain, RBD"/>
    <property type="match status" value="1"/>
</dbReference>
<dbReference type="InterPro" id="IPR012677">
    <property type="entry name" value="Nucleotide-bd_a/b_plait_sf"/>
</dbReference>
<sequence>MARVYVGNLDPQVTERELEDEFRVYGVLRSVWVARRPPGYAFIEFDDKRDALDAIQALDGIISSRLCGEPGHFARECRLRVGSRGVGGGRRRSPSPIRHRGSPSYGRRSYSPRGYSPRGRRSPLPPRKRSISPAYRRGRSYSRSPPVRRARRASPYANGLSMRLGKTTAPTVMSSGQNNLFFSCTVSRTSDKGPQQLYDLRLIEVRYRHTILDMSEGNVEASLLPKLDDIESQNERLLGTGEGIGIDIRKAIVDIKQLKSFEFLKSALKIFTKFFSLSLTTKIASKVLAAEKLSTFKELFHQKVNFGGPFTTYLCVHLLSSTTLLGLSWIRLLSKVLFSGPRYYDQSISFWYVLFVALQSVMFLALLYKYLDWSAFWNMGMAISCKEEQTGVAALGLSEYYGRHCKKTGFQLMLGFFVFGNALRLPCLYAGLCNGSVAGVMITSIVIMSVSIGNLVKWIAFLLYFEYCKQQTMEKKVDDHKQGKTVKATGDLS</sequence>
<name>A0A803LJ61_CHEQI</name>
<evidence type="ECO:0000256" key="1">
    <source>
        <dbReference type="ARBA" id="ARBA00004123"/>
    </source>
</evidence>
<evidence type="ECO:0000256" key="4">
    <source>
        <dbReference type="ARBA" id="ARBA00022771"/>
    </source>
</evidence>
<dbReference type="EnsemblPlants" id="AUR62014008-RA">
    <property type="protein sequence ID" value="AUR62014008-RA:cds"/>
    <property type="gene ID" value="AUR62014008"/>
</dbReference>
<feature type="transmembrane region" description="Helical" evidence="11">
    <location>
        <begin position="310"/>
        <end position="330"/>
    </location>
</feature>
<dbReference type="PROSITE" id="PS50102">
    <property type="entry name" value="RRM"/>
    <property type="match status" value="1"/>
</dbReference>
<dbReference type="InterPro" id="IPR000504">
    <property type="entry name" value="RRM_dom"/>
</dbReference>
<keyword evidence="11" id="KW-0812">Transmembrane</keyword>
<keyword evidence="3" id="KW-0479">Metal-binding</keyword>
<keyword evidence="7" id="KW-0539">Nucleus</keyword>
<keyword evidence="4" id="KW-0863">Zinc-finger</keyword>
<evidence type="ECO:0000256" key="6">
    <source>
        <dbReference type="ARBA" id="ARBA00023187"/>
    </source>
</evidence>
<feature type="region of interest" description="Disordered" evidence="10">
    <location>
        <begin position="83"/>
        <end position="156"/>
    </location>
</feature>
<dbReference type="GO" id="GO:0003723">
    <property type="term" value="F:RNA binding"/>
    <property type="evidence" value="ECO:0007669"/>
    <property type="project" value="UniProtKB-UniRule"/>
</dbReference>
<proteinExistence type="inferred from homology"/>
<evidence type="ECO:0000259" key="12">
    <source>
        <dbReference type="PROSITE" id="PS50102"/>
    </source>
</evidence>
<dbReference type="SMART" id="SM00360">
    <property type="entry name" value="RRM"/>
    <property type="match status" value="1"/>
</dbReference>
<dbReference type="Proteomes" id="UP000596660">
    <property type="component" value="Unplaced"/>
</dbReference>
<feature type="transmembrane region" description="Helical" evidence="11">
    <location>
        <begin position="412"/>
        <end position="432"/>
    </location>
</feature>
<dbReference type="Pfam" id="PF00076">
    <property type="entry name" value="RRM_1"/>
    <property type="match status" value="1"/>
</dbReference>
<dbReference type="CDD" id="cd12373">
    <property type="entry name" value="RRM_SRSF3_like"/>
    <property type="match status" value="1"/>
</dbReference>
<dbReference type="PANTHER" id="PTHR36714:SF1">
    <property type="entry name" value="T23E23.1"/>
    <property type="match status" value="1"/>
</dbReference>
<reference evidence="13" key="1">
    <citation type="journal article" date="2017" name="Nature">
        <title>The genome of Chenopodium quinoa.</title>
        <authorList>
            <person name="Jarvis D.E."/>
            <person name="Ho Y.S."/>
            <person name="Lightfoot D.J."/>
            <person name="Schmoeckel S.M."/>
            <person name="Li B."/>
            <person name="Borm T.J.A."/>
            <person name="Ohyanagi H."/>
            <person name="Mineta K."/>
            <person name="Michell C.T."/>
            <person name="Saber N."/>
            <person name="Kharbatia N.M."/>
            <person name="Rupper R.R."/>
            <person name="Sharp A.R."/>
            <person name="Dally N."/>
            <person name="Boughton B.A."/>
            <person name="Woo Y.H."/>
            <person name="Gao G."/>
            <person name="Schijlen E.G.W.M."/>
            <person name="Guo X."/>
            <person name="Momin A.A."/>
            <person name="Negrao S."/>
            <person name="Al-Babili S."/>
            <person name="Gehring C."/>
            <person name="Roessner U."/>
            <person name="Jung C."/>
            <person name="Murphy K."/>
            <person name="Arold S.T."/>
            <person name="Gojobori T."/>
            <person name="van der Linden C.G."/>
            <person name="van Loo E.N."/>
            <person name="Jellen E.N."/>
            <person name="Maughan P.J."/>
            <person name="Tester M."/>
        </authorList>
    </citation>
    <scope>NUCLEOTIDE SEQUENCE [LARGE SCALE GENOMIC DNA]</scope>
    <source>
        <strain evidence="13">cv. PI 614886</strain>
    </source>
</reference>
<comment type="similarity">
    <text evidence="8">Belongs to the splicing factor SR family. RSZ subfamily.</text>
</comment>
<organism evidence="13 14">
    <name type="scientific">Chenopodium quinoa</name>
    <name type="common">Quinoa</name>
    <dbReference type="NCBI Taxonomy" id="63459"/>
    <lineage>
        <taxon>Eukaryota</taxon>
        <taxon>Viridiplantae</taxon>
        <taxon>Streptophyta</taxon>
        <taxon>Embryophyta</taxon>
        <taxon>Tracheophyta</taxon>
        <taxon>Spermatophyta</taxon>
        <taxon>Magnoliopsida</taxon>
        <taxon>eudicotyledons</taxon>
        <taxon>Gunneridae</taxon>
        <taxon>Pentapetalae</taxon>
        <taxon>Caryophyllales</taxon>
        <taxon>Chenopodiaceae</taxon>
        <taxon>Chenopodioideae</taxon>
        <taxon>Atripliceae</taxon>
        <taxon>Chenopodium</taxon>
    </lineage>
</organism>
<evidence type="ECO:0000313" key="13">
    <source>
        <dbReference type="EnsemblPlants" id="AUR62014008-RA:cds"/>
    </source>
</evidence>
<accession>A0A803LJ61</accession>
<evidence type="ECO:0000256" key="2">
    <source>
        <dbReference type="ARBA" id="ARBA00022664"/>
    </source>
</evidence>
<dbReference type="FunFam" id="3.30.70.330:FF:000214">
    <property type="entry name" value="Serine/arginine-rich splicing factor 7"/>
    <property type="match status" value="1"/>
</dbReference>
<feature type="transmembrane region" description="Helical" evidence="11">
    <location>
        <begin position="350"/>
        <end position="371"/>
    </location>
</feature>
<dbReference type="Gramene" id="AUR62014008-RA">
    <property type="protein sequence ID" value="AUR62014008-RA:cds"/>
    <property type="gene ID" value="AUR62014008"/>
</dbReference>
<evidence type="ECO:0000313" key="14">
    <source>
        <dbReference type="Proteomes" id="UP000596660"/>
    </source>
</evidence>
<evidence type="ECO:0000256" key="8">
    <source>
        <dbReference type="ARBA" id="ARBA00061011"/>
    </source>
</evidence>
<feature type="compositionally biased region" description="Basic residues" evidence="10">
    <location>
        <begin position="89"/>
        <end position="101"/>
    </location>
</feature>
<dbReference type="GO" id="GO:0008270">
    <property type="term" value="F:zinc ion binding"/>
    <property type="evidence" value="ECO:0007669"/>
    <property type="project" value="UniProtKB-KW"/>
</dbReference>
<evidence type="ECO:0000256" key="9">
    <source>
        <dbReference type="PROSITE-ProRule" id="PRU00176"/>
    </source>
</evidence>
<evidence type="ECO:0000256" key="7">
    <source>
        <dbReference type="ARBA" id="ARBA00023242"/>
    </source>
</evidence>
<dbReference type="PANTHER" id="PTHR36714">
    <property type="entry name" value="T23E23.1"/>
    <property type="match status" value="1"/>
</dbReference>
<dbReference type="InterPro" id="IPR001878">
    <property type="entry name" value="Znf_CCHC"/>
</dbReference>
<evidence type="ECO:0000256" key="11">
    <source>
        <dbReference type="SAM" id="Phobius"/>
    </source>
</evidence>
<keyword evidence="11" id="KW-1133">Transmembrane helix</keyword>
<dbReference type="GO" id="GO:0000398">
    <property type="term" value="P:mRNA splicing, via spliceosome"/>
    <property type="evidence" value="ECO:0007669"/>
    <property type="project" value="UniProtKB-ARBA"/>
</dbReference>
<evidence type="ECO:0000256" key="3">
    <source>
        <dbReference type="ARBA" id="ARBA00022723"/>
    </source>
</evidence>
<evidence type="ECO:0000256" key="5">
    <source>
        <dbReference type="ARBA" id="ARBA00022833"/>
    </source>
</evidence>
<keyword evidence="9" id="KW-0694">RNA-binding</keyword>
<dbReference type="AlphaFoldDB" id="A0A803LJ61"/>
<evidence type="ECO:0000256" key="10">
    <source>
        <dbReference type="SAM" id="MobiDB-lite"/>
    </source>
</evidence>
<dbReference type="InterPro" id="IPR035979">
    <property type="entry name" value="RBD_domain_sf"/>
</dbReference>
<protein>
    <recommendedName>
        <fullName evidence="12">RRM domain-containing protein</fullName>
    </recommendedName>
</protein>
<feature type="transmembrane region" description="Helical" evidence="11">
    <location>
        <begin position="438"/>
        <end position="465"/>
    </location>
</feature>
<dbReference type="Pfam" id="PF00098">
    <property type="entry name" value="zf-CCHC"/>
    <property type="match status" value="1"/>
</dbReference>
<comment type="subcellular location">
    <subcellularLocation>
        <location evidence="1">Nucleus</location>
    </subcellularLocation>
</comment>
<feature type="compositionally biased region" description="Low complexity" evidence="10">
    <location>
        <begin position="102"/>
        <end position="117"/>
    </location>
</feature>
<keyword evidence="14" id="KW-1185">Reference proteome</keyword>
<reference evidence="13" key="2">
    <citation type="submission" date="2021-03" db="UniProtKB">
        <authorList>
            <consortium name="EnsemblPlants"/>
        </authorList>
    </citation>
    <scope>IDENTIFICATION</scope>
</reference>
<keyword evidence="11" id="KW-0472">Membrane</keyword>
<keyword evidence="2" id="KW-0507">mRNA processing</keyword>
<dbReference type="GO" id="GO:0016607">
    <property type="term" value="C:nuclear speck"/>
    <property type="evidence" value="ECO:0007669"/>
    <property type="project" value="UniProtKB-ARBA"/>
</dbReference>
<dbReference type="Gene3D" id="3.30.70.330">
    <property type="match status" value="1"/>
</dbReference>
<feature type="compositionally biased region" description="Basic residues" evidence="10">
    <location>
        <begin position="118"/>
        <end position="152"/>
    </location>
</feature>
<feature type="domain" description="RRM" evidence="12">
    <location>
        <begin position="2"/>
        <end position="60"/>
    </location>
</feature>
<keyword evidence="5" id="KW-0862">Zinc</keyword>